<name>A0A0F6YHS8_9BACT</name>
<evidence type="ECO:0000256" key="2">
    <source>
        <dbReference type="ARBA" id="ARBA00022801"/>
    </source>
</evidence>
<accession>A0A0F6YHS8</accession>
<sequence>MQRVTLILHLSDLHLLGEPREQDAILASLITALEKERARRGRRVDLIAITGDVFDSATIDPRVAVRELEALHKCITRALGDDVPTIVVPGNHDRRRIGLFGPHDESLFRAVREALGARMLIHGCDTPFLAKVVPPAFHAQPLWAIAYDSTYLPHGWLSAGGVVRHEDLLHAAAQIGDAEPDWPLLFLLHHHLVPTPLTDVGPIETHRMHPALCWMLHRVLPVLVAHADREELTMTALGAGTALSTLHDLRRAVLVLHGHKHYATARKLDATEARQGDVLLVSAGSAGTAQRWSPTSPRDTARLWPSFNVIELEGDAITIEAVSFGWKGRSAGETAYRPLVWASREGAKWRLHPIEGAEPHSGPKLIANESRVRLMNARRFGARRWDYECERRVEPNGRGPRRYVETIEGARGALLEPLDRAAPVRATPAQLELGLGALTRYRVDGGVCRSLDEATRVRGAASSPFEWIGLMNRYRARRSRLVLEGLGAHANSAFASTTDLATGQETPLRCHRDVGGDRVVLELDDCPARTLLRVYWPLEA</sequence>
<dbReference type="GO" id="GO:0016787">
    <property type="term" value="F:hydrolase activity"/>
    <property type="evidence" value="ECO:0007669"/>
    <property type="project" value="UniProtKB-KW"/>
</dbReference>
<dbReference type="Proteomes" id="UP000034883">
    <property type="component" value="Chromosome"/>
</dbReference>
<dbReference type="Gene3D" id="3.60.21.10">
    <property type="match status" value="1"/>
</dbReference>
<evidence type="ECO:0000313" key="7">
    <source>
        <dbReference type="Proteomes" id="UP000034883"/>
    </source>
</evidence>
<dbReference type="STRING" id="927083.DB32_002584"/>
<dbReference type="KEGG" id="samy:DB32_002584"/>
<keyword evidence="3" id="KW-0408">Iron</keyword>
<dbReference type="PANTHER" id="PTHR42988">
    <property type="entry name" value="PHOSPHOHYDROLASE"/>
    <property type="match status" value="1"/>
</dbReference>
<gene>
    <name evidence="6" type="ORF">DB32_002584</name>
</gene>
<dbReference type="Pfam" id="PF00149">
    <property type="entry name" value="Metallophos"/>
    <property type="match status" value="1"/>
</dbReference>
<keyword evidence="1" id="KW-0479">Metal-binding</keyword>
<feature type="domain" description="Calcineurin-like phosphoesterase" evidence="5">
    <location>
        <begin position="7"/>
        <end position="192"/>
    </location>
</feature>
<dbReference type="InterPro" id="IPR050884">
    <property type="entry name" value="CNP_phosphodiesterase-III"/>
</dbReference>
<dbReference type="InterPro" id="IPR029052">
    <property type="entry name" value="Metallo-depent_PP-like"/>
</dbReference>
<protein>
    <recommendedName>
        <fullName evidence="5">Calcineurin-like phosphoesterase domain-containing protein</fullName>
    </recommendedName>
</protein>
<keyword evidence="2" id="KW-0378">Hydrolase</keyword>
<dbReference type="PANTHER" id="PTHR42988:SF2">
    <property type="entry name" value="CYCLIC NUCLEOTIDE PHOSPHODIESTERASE CBUA0032-RELATED"/>
    <property type="match status" value="1"/>
</dbReference>
<comment type="similarity">
    <text evidence="4">Belongs to the cyclic nucleotide phosphodiesterase class-III family.</text>
</comment>
<evidence type="ECO:0000256" key="3">
    <source>
        <dbReference type="ARBA" id="ARBA00023004"/>
    </source>
</evidence>
<evidence type="ECO:0000259" key="5">
    <source>
        <dbReference type="Pfam" id="PF00149"/>
    </source>
</evidence>
<evidence type="ECO:0000313" key="6">
    <source>
        <dbReference type="EMBL" id="AKF05435.1"/>
    </source>
</evidence>
<keyword evidence="7" id="KW-1185">Reference proteome</keyword>
<evidence type="ECO:0000256" key="4">
    <source>
        <dbReference type="ARBA" id="ARBA00025742"/>
    </source>
</evidence>
<reference evidence="6 7" key="1">
    <citation type="submission" date="2015-03" db="EMBL/GenBank/DDBJ databases">
        <title>Genome assembly of Sandaracinus amylolyticus DSM 53668.</title>
        <authorList>
            <person name="Sharma G."/>
            <person name="Subramanian S."/>
        </authorList>
    </citation>
    <scope>NUCLEOTIDE SEQUENCE [LARGE SCALE GENOMIC DNA]</scope>
    <source>
        <strain evidence="6 7">DSM 53668</strain>
    </source>
</reference>
<dbReference type="InterPro" id="IPR004843">
    <property type="entry name" value="Calcineurin-like_PHP"/>
</dbReference>
<dbReference type="SUPFAM" id="SSF56300">
    <property type="entry name" value="Metallo-dependent phosphatases"/>
    <property type="match status" value="1"/>
</dbReference>
<organism evidence="6 7">
    <name type="scientific">Sandaracinus amylolyticus</name>
    <dbReference type="NCBI Taxonomy" id="927083"/>
    <lineage>
        <taxon>Bacteria</taxon>
        <taxon>Pseudomonadati</taxon>
        <taxon>Myxococcota</taxon>
        <taxon>Polyangia</taxon>
        <taxon>Polyangiales</taxon>
        <taxon>Sandaracinaceae</taxon>
        <taxon>Sandaracinus</taxon>
    </lineage>
</organism>
<evidence type="ECO:0000256" key="1">
    <source>
        <dbReference type="ARBA" id="ARBA00022723"/>
    </source>
</evidence>
<proteinExistence type="inferred from homology"/>
<dbReference type="EMBL" id="CP011125">
    <property type="protein sequence ID" value="AKF05435.1"/>
    <property type="molecule type" value="Genomic_DNA"/>
</dbReference>
<dbReference type="GO" id="GO:0046872">
    <property type="term" value="F:metal ion binding"/>
    <property type="evidence" value="ECO:0007669"/>
    <property type="project" value="UniProtKB-KW"/>
</dbReference>
<dbReference type="AlphaFoldDB" id="A0A0F6YHS8"/>